<dbReference type="Proteomes" id="UP000887566">
    <property type="component" value="Unplaced"/>
</dbReference>
<organism evidence="6 7">
    <name type="scientific">Plectus sambesii</name>
    <dbReference type="NCBI Taxonomy" id="2011161"/>
    <lineage>
        <taxon>Eukaryota</taxon>
        <taxon>Metazoa</taxon>
        <taxon>Ecdysozoa</taxon>
        <taxon>Nematoda</taxon>
        <taxon>Chromadorea</taxon>
        <taxon>Plectida</taxon>
        <taxon>Plectina</taxon>
        <taxon>Plectoidea</taxon>
        <taxon>Plectidae</taxon>
        <taxon>Plectus</taxon>
    </lineage>
</organism>
<feature type="region of interest" description="Disordered" evidence="3">
    <location>
        <begin position="927"/>
        <end position="964"/>
    </location>
</feature>
<dbReference type="InterPro" id="IPR000008">
    <property type="entry name" value="C2_dom"/>
</dbReference>
<feature type="region of interest" description="Disordered" evidence="3">
    <location>
        <begin position="465"/>
        <end position="485"/>
    </location>
</feature>
<dbReference type="PROSITE" id="PS50004">
    <property type="entry name" value="C2"/>
    <property type="match status" value="1"/>
</dbReference>
<evidence type="ECO:0000259" key="4">
    <source>
        <dbReference type="PROSITE" id="PS50004"/>
    </source>
</evidence>
<evidence type="ECO:0000256" key="1">
    <source>
        <dbReference type="ARBA" id="ARBA00022468"/>
    </source>
</evidence>
<dbReference type="PANTHER" id="PTHR10194:SF60">
    <property type="entry name" value="RAS GTPASE-ACTIVATING PROTEIN RASKOL"/>
    <property type="match status" value="1"/>
</dbReference>
<dbReference type="InterPro" id="IPR008936">
    <property type="entry name" value="Rho_GTPase_activation_prot"/>
</dbReference>
<dbReference type="InterPro" id="IPR035892">
    <property type="entry name" value="C2_domain_sf"/>
</dbReference>
<dbReference type="Pfam" id="PF00616">
    <property type="entry name" value="RasGAP"/>
    <property type="match status" value="1"/>
</dbReference>
<dbReference type="InterPro" id="IPR023152">
    <property type="entry name" value="RasGAP_CS"/>
</dbReference>
<dbReference type="AlphaFoldDB" id="A0A914W9W2"/>
<feature type="region of interest" description="Disordered" evidence="3">
    <location>
        <begin position="742"/>
        <end position="769"/>
    </location>
</feature>
<feature type="region of interest" description="Disordered" evidence="3">
    <location>
        <begin position="557"/>
        <end position="648"/>
    </location>
</feature>
<feature type="domain" description="C2" evidence="4">
    <location>
        <begin position="1"/>
        <end position="111"/>
    </location>
</feature>
<evidence type="ECO:0000313" key="6">
    <source>
        <dbReference type="Proteomes" id="UP000887566"/>
    </source>
</evidence>
<feature type="compositionally biased region" description="Low complexity" evidence="3">
    <location>
        <begin position="742"/>
        <end position="763"/>
    </location>
</feature>
<feature type="compositionally biased region" description="Low complexity" evidence="3">
    <location>
        <begin position="630"/>
        <end position="648"/>
    </location>
</feature>
<dbReference type="SUPFAM" id="SSF48350">
    <property type="entry name" value="GTPase activation domain, GAP"/>
    <property type="match status" value="1"/>
</dbReference>
<dbReference type="PROSITE" id="PS50018">
    <property type="entry name" value="RAS_GTPASE_ACTIV_2"/>
    <property type="match status" value="1"/>
</dbReference>
<name>A0A914W9W2_9BILA</name>
<keyword evidence="2" id="KW-0597">Phosphoprotein</keyword>
<evidence type="ECO:0000256" key="2">
    <source>
        <dbReference type="ARBA" id="ARBA00022553"/>
    </source>
</evidence>
<dbReference type="InterPro" id="IPR039360">
    <property type="entry name" value="Ras_GTPase"/>
</dbReference>
<dbReference type="PANTHER" id="PTHR10194">
    <property type="entry name" value="RAS GTPASE-ACTIVATING PROTEINS"/>
    <property type="match status" value="1"/>
</dbReference>
<dbReference type="InterPro" id="IPR021887">
    <property type="entry name" value="DAB2P_C"/>
</dbReference>
<dbReference type="Pfam" id="PF12004">
    <property type="entry name" value="DAB2P_C"/>
    <property type="match status" value="1"/>
</dbReference>
<accession>A0A914W9W2</accession>
<dbReference type="PROSITE" id="PS00509">
    <property type="entry name" value="RAS_GTPASE_ACTIV_1"/>
    <property type="match status" value="1"/>
</dbReference>
<dbReference type="InterPro" id="IPR001936">
    <property type="entry name" value="RasGAP_dom"/>
</dbReference>
<evidence type="ECO:0000256" key="3">
    <source>
        <dbReference type="SAM" id="MobiDB-lite"/>
    </source>
</evidence>
<dbReference type="WBParaSite" id="PSAMB.scaffold350size55235.g5176.t1">
    <property type="protein sequence ID" value="PSAMB.scaffold350size55235.g5176.t1"/>
    <property type="gene ID" value="PSAMB.scaffold350size55235.g5176"/>
</dbReference>
<dbReference type="CDD" id="cd05136">
    <property type="entry name" value="RasGAP_DAB2IP"/>
    <property type="match status" value="1"/>
</dbReference>
<keyword evidence="6" id="KW-1185">Reference proteome</keyword>
<reference evidence="7" key="1">
    <citation type="submission" date="2022-11" db="UniProtKB">
        <authorList>
            <consortium name="WormBaseParasite"/>
        </authorList>
    </citation>
    <scope>IDENTIFICATION</scope>
</reference>
<protein>
    <submittedName>
        <fullName evidence="7">Ras GTPase-activating protein</fullName>
    </submittedName>
</protein>
<dbReference type="CDD" id="cd04013">
    <property type="entry name" value="C2_SynGAP_like"/>
    <property type="match status" value="1"/>
</dbReference>
<evidence type="ECO:0000259" key="5">
    <source>
        <dbReference type="PROSITE" id="PS50018"/>
    </source>
</evidence>
<dbReference type="Pfam" id="PF00168">
    <property type="entry name" value="C2"/>
    <property type="match status" value="1"/>
</dbReference>
<dbReference type="GO" id="GO:0005096">
    <property type="term" value="F:GTPase activator activity"/>
    <property type="evidence" value="ECO:0007669"/>
    <property type="project" value="UniProtKB-KW"/>
</dbReference>
<sequence>MNPRRDQVRRTENCFQIWILEAKGVPAKRKYFCELCLDKTLYARTSSKPRVDNCFWGEHFDFSQLSKVEMVCINLYREADPKKKKDRATLIGYVQIPIDQLTARHPVERWYTVTGADKSSSSTKGEIPSIRVKARYQTVDILPLDSYRDLIVALRNNYLPLCLALEPTLGVKAKEDFATSLVRVLHKENLTKEFLCDLIMSEVDALDNEHLMFRGNSLATKSMEAYMKLVADDYLQDTLGDFVRSVLESDDNCEVDPLKLPQVNPAVLETNRRLLTFHVEAAWGKIINSAHHFPAELKEVFDALRRRLSAAGRGDLADNLISSSIFLRFLCPAILSPSLFNLVAEYPCGRGARNLTLIAKTLQTLANFTKFGGKEHYMEFMNVFVGREWENMRQYLLRISTVGNSPQQRLLRDHLRFDTIVDQGRELALLHGYLDEVWTQEMADSAMGGSLGDLRLTVQDISAGKNRSADSLHPLTPLSDYENGKTPVTRNPPAYHLGTADDYVVGAALNDSIVVRRAGISSQQHRAIGANKAANAGRLITAHEALTGKASDAINYADDSTNTVSSTVSRASTKSASSVTTHEDDDSDSDDDRFPSHSNGSNRLCQRRKRAAPQTPRAAPPPPSSSGYQSLNHSSHSGTSSNSSSPVERAAAANALAVAGLGASEDKNSRPLAIANPLYSLHTIPAVSSLNGPFVIPAQPSSALIGQSGLSTSSAVNGHSKLTGQSAYPALSPIGRSRAPAASLPDIAASSSSSSAASSPPSSIDNRSPVMVAPMTSSLAPESLLHSSLLMERSPPSSEKNSLPRTNPRAWAMRTPVKPAGEDGEDVERIKRQLVETSDRLREAEVREWNWKTRYEAERPQWSDQVKPIVQRLRTVEHELHNELYTGQRQQQIIEAQQRKIESLLEANQKLMESLCQVKGARLALAGPESPVGNASGHQHDSAASEDSFDSLSSLSEPTKATEC</sequence>
<proteinExistence type="predicted"/>
<dbReference type="SUPFAM" id="SSF49562">
    <property type="entry name" value="C2 domain (Calcium/lipid-binding domain, CaLB)"/>
    <property type="match status" value="1"/>
</dbReference>
<dbReference type="Gene3D" id="2.60.40.150">
    <property type="entry name" value="C2 domain"/>
    <property type="match status" value="1"/>
</dbReference>
<dbReference type="SMART" id="SM00239">
    <property type="entry name" value="C2"/>
    <property type="match status" value="1"/>
</dbReference>
<feature type="domain" description="Ras-GAP" evidence="5">
    <location>
        <begin position="173"/>
        <end position="367"/>
    </location>
</feature>
<evidence type="ECO:0000313" key="7">
    <source>
        <dbReference type="WBParaSite" id="PSAMB.scaffold350size55235.g5176.t1"/>
    </source>
</evidence>
<dbReference type="SMART" id="SM00323">
    <property type="entry name" value="RasGAP"/>
    <property type="match status" value="1"/>
</dbReference>
<keyword evidence="1" id="KW-0343">GTPase activation</keyword>
<feature type="compositionally biased region" description="Low complexity" evidence="3">
    <location>
        <begin position="560"/>
        <end position="580"/>
    </location>
</feature>
<dbReference type="Gene3D" id="1.10.506.10">
    <property type="entry name" value="GTPase Activation - p120gap, domain 1"/>
    <property type="match status" value="2"/>
</dbReference>